<evidence type="ECO:0000313" key="1">
    <source>
        <dbReference type="EMBL" id="MPM75240.1"/>
    </source>
</evidence>
<dbReference type="AlphaFoldDB" id="A0A645CEB6"/>
<name>A0A645CEB6_9ZZZZ</name>
<organism evidence="1">
    <name type="scientific">bioreactor metagenome</name>
    <dbReference type="NCBI Taxonomy" id="1076179"/>
    <lineage>
        <taxon>unclassified sequences</taxon>
        <taxon>metagenomes</taxon>
        <taxon>ecological metagenomes</taxon>
    </lineage>
</organism>
<reference evidence="1" key="1">
    <citation type="submission" date="2019-08" db="EMBL/GenBank/DDBJ databases">
        <authorList>
            <person name="Kucharzyk K."/>
            <person name="Murdoch R.W."/>
            <person name="Higgins S."/>
            <person name="Loffler F."/>
        </authorList>
    </citation>
    <scope>NUCLEOTIDE SEQUENCE</scope>
</reference>
<comment type="caution">
    <text evidence="1">The sequence shown here is derived from an EMBL/GenBank/DDBJ whole genome shotgun (WGS) entry which is preliminary data.</text>
</comment>
<proteinExistence type="predicted"/>
<gene>
    <name evidence="1" type="ORF">SDC9_122232</name>
</gene>
<accession>A0A645CEB6</accession>
<dbReference type="EMBL" id="VSSQ01026494">
    <property type="protein sequence ID" value="MPM75240.1"/>
    <property type="molecule type" value="Genomic_DNA"/>
</dbReference>
<protein>
    <submittedName>
        <fullName evidence="1">Uncharacterized protein</fullName>
    </submittedName>
</protein>
<sequence length="162" mass="18028">MFGMNHITRCCSNGVNATDSLAGSPPSYTAVCHAVCKYYFTRPYYYRQQVFWLQGIVGFSSSDAVHEDHQLTAVIPEYRHGVQFIGIVSVTVPTHGIIVESGSQATASSLTREPIPNLPPFIRKNVRHTRFGHTVESVAISVLQRIYARRSMNVTNSKAIHC</sequence>